<evidence type="ECO:0000313" key="2">
    <source>
        <dbReference type="Proteomes" id="UP000054805"/>
    </source>
</evidence>
<name>A0A0V1IP21_TRIPS</name>
<keyword evidence="2" id="KW-1185">Reference proteome</keyword>
<protein>
    <submittedName>
        <fullName evidence="1">Uncharacterized protein</fullName>
    </submittedName>
</protein>
<proteinExistence type="predicted"/>
<sequence length="235" mass="27156">MECFVRAKLLFHQKRHTAQSLHMTCLQTCSLSPLNSKRLEEVTLKLLEIFFTFSCSGTMQSDDGRRERRESVSLNWPFLSRGNHFCAVLSLIAPFLYIAQISRATLLALQPDTTSNYSKPPLSQFRYRATGLLKKGWPCFLKVALPDLASSSELAFREFCKFIWQLNIRRHIYFAILGLGTGPARRTHFAISDGSRWRMLYHSTCHYFACYGDIAVCWDLIRIMYNFNCIVALCR</sequence>
<dbReference type="EMBL" id="JYDS01000122">
    <property type="protein sequence ID" value="KRZ24385.1"/>
    <property type="molecule type" value="Genomic_DNA"/>
</dbReference>
<organism evidence="1 2">
    <name type="scientific">Trichinella pseudospiralis</name>
    <name type="common">Parasitic roundworm</name>
    <dbReference type="NCBI Taxonomy" id="6337"/>
    <lineage>
        <taxon>Eukaryota</taxon>
        <taxon>Metazoa</taxon>
        <taxon>Ecdysozoa</taxon>
        <taxon>Nematoda</taxon>
        <taxon>Enoplea</taxon>
        <taxon>Dorylaimia</taxon>
        <taxon>Trichinellida</taxon>
        <taxon>Trichinellidae</taxon>
        <taxon>Trichinella</taxon>
    </lineage>
</organism>
<evidence type="ECO:0000313" key="1">
    <source>
        <dbReference type="EMBL" id="KRZ24385.1"/>
    </source>
</evidence>
<reference evidence="1 2" key="1">
    <citation type="submission" date="2015-01" db="EMBL/GenBank/DDBJ databases">
        <title>Evolution of Trichinella species and genotypes.</title>
        <authorList>
            <person name="Korhonen P.K."/>
            <person name="Edoardo P."/>
            <person name="Giuseppe L.R."/>
            <person name="Gasser R.B."/>
        </authorList>
    </citation>
    <scope>NUCLEOTIDE SEQUENCE [LARGE SCALE GENOMIC DNA]</scope>
    <source>
        <strain evidence="1">ISS588</strain>
    </source>
</reference>
<dbReference type="Proteomes" id="UP000054805">
    <property type="component" value="Unassembled WGS sequence"/>
</dbReference>
<accession>A0A0V1IP21</accession>
<gene>
    <name evidence="1" type="ORF">T4B_125</name>
</gene>
<comment type="caution">
    <text evidence="1">The sequence shown here is derived from an EMBL/GenBank/DDBJ whole genome shotgun (WGS) entry which is preliminary data.</text>
</comment>
<dbReference type="AlphaFoldDB" id="A0A0V1IP21"/>